<accession>A0A0S3R0E2</accession>
<dbReference type="AlphaFoldDB" id="A0A0S3R0E2"/>
<evidence type="ECO:0000256" key="1">
    <source>
        <dbReference type="SAM" id="MobiDB-lite"/>
    </source>
</evidence>
<dbReference type="Proteomes" id="UP000291084">
    <property type="component" value="Chromosome 1"/>
</dbReference>
<evidence type="ECO:0000313" key="2">
    <source>
        <dbReference type="EMBL" id="BAT74039.1"/>
    </source>
</evidence>
<sequence length="85" mass="8935">MDFCFAYFEKGPTYIVSSLSSSSLALFSGVKSLSDSQSSSDKPLHCWVSFSLSSSMYSSPLRSSIPASSLLSTSTSSSLSTSPPS</sequence>
<evidence type="ECO:0000313" key="3">
    <source>
        <dbReference type="Proteomes" id="UP000291084"/>
    </source>
</evidence>
<reference evidence="2 3" key="1">
    <citation type="journal article" date="2015" name="Sci. Rep.">
        <title>The power of single molecule real-time sequencing technology in the de novo assembly of a eukaryotic genome.</title>
        <authorList>
            <person name="Sakai H."/>
            <person name="Naito K."/>
            <person name="Ogiso-Tanaka E."/>
            <person name="Takahashi Y."/>
            <person name="Iseki K."/>
            <person name="Muto C."/>
            <person name="Satou K."/>
            <person name="Teruya K."/>
            <person name="Shiroma A."/>
            <person name="Shimoji M."/>
            <person name="Hirano T."/>
            <person name="Itoh T."/>
            <person name="Kaga A."/>
            <person name="Tomooka N."/>
        </authorList>
    </citation>
    <scope>NUCLEOTIDE SEQUENCE [LARGE SCALE GENOMIC DNA]</scope>
    <source>
        <strain evidence="3">cv. Shumari</strain>
    </source>
</reference>
<gene>
    <name evidence="2" type="primary">Vigan.01G162500</name>
    <name evidence="2" type="ORF">VIGAN_01162500</name>
</gene>
<dbReference type="EMBL" id="AP015034">
    <property type="protein sequence ID" value="BAT74039.1"/>
    <property type="molecule type" value="Genomic_DNA"/>
</dbReference>
<name>A0A0S3R0E2_PHAAN</name>
<feature type="region of interest" description="Disordered" evidence="1">
    <location>
        <begin position="65"/>
        <end position="85"/>
    </location>
</feature>
<organism evidence="2 3">
    <name type="scientific">Vigna angularis var. angularis</name>
    <dbReference type="NCBI Taxonomy" id="157739"/>
    <lineage>
        <taxon>Eukaryota</taxon>
        <taxon>Viridiplantae</taxon>
        <taxon>Streptophyta</taxon>
        <taxon>Embryophyta</taxon>
        <taxon>Tracheophyta</taxon>
        <taxon>Spermatophyta</taxon>
        <taxon>Magnoliopsida</taxon>
        <taxon>eudicotyledons</taxon>
        <taxon>Gunneridae</taxon>
        <taxon>Pentapetalae</taxon>
        <taxon>rosids</taxon>
        <taxon>fabids</taxon>
        <taxon>Fabales</taxon>
        <taxon>Fabaceae</taxon>
        <taxon>Papilionoideae</taxon>
        <taxon>50 kb inversion clade</taxon>
        <taxon>NPAAA clade</taxon>
        <taxon>indigoferoid/millettioid clade</taxon>
        <taxon>Phaseoleae</taxon>
        <taxon>Vigna</taxon>
    </lineage>
</organism>
<keyword evidence="3" id="KW-1185">Reference proteome</keyword>
<protein>
    <submittedName>
        <fullName evidence="2">Uncharacterized protein</fullName>
    </submittedName>
</protein>
<proteinExistence type="predicted"/>